<comment type="caution">
    <text evidence="6">The sequence shown here is derived from an EMBL/GenBank/DDBJ whole genome shotgun (WGS) entry which is preliminary data.</text>
</comment>
<dbReference type="InterPro" id="IPR001647">
    <property type="entry name" value="HTH_TetR"/>
</dbReference>
<dbReference type="InterPro" id="IPR050109">
    <property type="entry name" value="HTH-type_TetR-like_transc_reg"/>
</dbReference>
<reference evidence="6 7" key="1">
    <citation type="submission" date="2023-07" db="EMBL/GenBank/DDBJ databases">
        <title>Genomic Encyclopedia of Type Strains, Phase IV (KMG-IV): sequencing the most valuable type-strain genomes for metagenomic binning, comparative biology and taxonomic classification.</title>
        <authorList>
            <person name="Goeker M."/>
        </authorList>
    </citation>
    <scope>NUCLEOTIDE SEQUENCE [LARGE SCALE GENOMIC DNA]</scope>
    <source>
        <strain evidence="6 7">DSM 5896</strain>
    </source>
</reference>
<gene>
    <name evidence="6" type="ORF">J3R73_003548</name>
</gene>
<proteinExistence type="predicted"/>
<keyword evidence="3" id="KW-0804">Transcription</keyword>
<evidence type="ECO:0000313" key="7">
    <source>
        <dbReference type="Proteomes" id="UP001237448"/>
    </source>
</evidence>
<dbReference type="Proteomes" id="UP001237448">
    <property type="component" value="Unassembled WGS sequence"/>
</dbReference>
<dbReference type="EMBL" id="JAUSVK010000001">
    <property type="protein sequence ID" value="MDQ0393756.1"/>
    <property type="molecule type" value="Genomic_DNA"/>
</dbReference>
<dbReference type="InterPro" id="IPR036271">
    <property type="entry name" value="Tet_transcr_reg_TetR-rel_C_sf"/>
</dbReference>
<keyword evidence="2 4" id="KW-0238">DNA-binding</keyword>
<dbReference type="Pfam" id="PF21597">
    <property type="entry name" value="TetR_C_43"/>
    <property type="match status" value="1"/>
</dbReference>
<keyword evidence="1" id="KW-0805">Transcription regulation</keyword>
<dbReference type="SUPFAM" id="SSF48498">
    <property type="entry name" value="Tetracyclin repressor-like, C-terminal domain"/>
    <property type="match status" value="1"/>
</dbReference>
<evidence type="ECO:0000256" key="2">
    <source>
        <dbReference type="ARBA" id="ARBA00023125"/>
    </source>
</evidence>
<dbReference type="SUPFAM" id="SSF46689">
    <property type="entry name" value="Homeodomain-like"/>
    <property type="match status" value="1"/>
</dbReference>
<dbReference type="Pfam" id="PF00440">
    <property type="entry name" value="TetR_N"/>
    <property type="match status" value="1"/>
</dbReference>
<evidence type="ECO:0000256" key="4">
    <source>
        <dbReference type="PROSITE-ProRule" id="PRU00335"/>
    </source>
</evidence>
<evidence type="ECO:0000256" key="3">
    <source>
        <dbReference type="ARBA" id="ARBA00023163"/>
    </source>
</evidence>
<dbReference type="PROSITE" id="PS50977">
    <property type="entry name" value="HTH_TETR_2"/>
    <property type="match status" value="1"/>
</dbReference>
<evidence type="ECO:0000259" key="5">
    <source>
        <dbReference type="PROSITE" id="PS50977"/>
    </source>
</evidence>
<dbReference type="InterPro" id="IPR009057">
    <property type="entry name" value="Homeodomain-like_sf"/>
</dbReference>
<dbReference type="Gene3D" id="1.10.357.10">
    <property type="entry name" value="Tetracycline Repressor, domain 2"/>
    <property type="match status" value="1"/>
</dbReference>
<feature type="DNA-binding region" description="H-T-H motif" evidence="4">
    <location>
        <begin position="34"/>
        <end position="53"/>
    </location>
</feature>
<evidence type="ECO:0000256" key="1">
    <source>
        <dbReference type="ARBA" id="ARBA00023015"/>
    </source>
</evidence>
<dbReference type="InterPro" id="IPR049445">
    <property type="entry name" value="TetR_SbtR-like_C"/>
</dbReference>
<evidence type="ECO:0000313" key="6">
    <source>
        <dbReference type="EMBL" id="MDQ0393756.1"/>
    </source>
</evidence>
<keyword evidence="7" id="KW-1185">Reference proteome</keyword>
<protein>
    <submittedName>
        <fullName evidence="6">AcrR family transcriptional regulator</fullName>
    </submittedName>
</protein>
<feature type="domain" description="HTH tetR-type" evidence="5">
    <location>
        <begin position="13"/>
        <end position="71"/>
    </location>
</feature>
<sequence>MAEEEENLRADARANRDRILNVARDALSADPSASLNSIAKTAGVGAGTLYRHFPTREALVLGVYRNEIDALVALAPALLAQHRPLKAFRMWCDRLAKFGSVKHGVADLLRAARSEKDFQETYWPMLDAVRQLIGACETSGEIRPGADAEDFLMLLGFLWQIPPTPEGEARVARLLALVFTGLGAESPPS</sequence>
<organism evidence="6 7">
    <name type="scientific">Labrys monachus</name>
    <dbReference type="NCBI Taxonomy" id="217067"/>
    <lineage>
        <taxon>Bacteria</taxon>
        <taxon>Pseudomonadati</taxon>
        <taxon>Pseudomonadota</taxon>
        <taxon>Alphaproteobacteria</taxon>
        <taxon>Hyphomicrobiales</taxon>
        <taxon>Xanthobacteraceae</taxon>
        <taxon>Labrys</taxon>
    </lineage>
</organism>
<dbReference type="RefSeq" id="WP_307429557.1">
    <property type="nucleotide sequence ID" value="NZ_JAUSVK010000001.1"/>
</dbReference>
<name>A0ABU0FGV3_9HYPH</name>
<accession>A0ABU0FGV3</accession>
<dbReference type="PANTHER" id="PTHR30055:SF234">
    <property type="entry name" value="HTH-TYPE TRANSCRIPTIONAL REGULATOR BETI"/>
    <property type="match status" value="1"/>
</dbReference>
<dbReference type="PANTHER" id="PTHR30055">
    <property type="entry name" value="HTH-TYPE TRANSCRIPTIONAL REGULATOR RUTR"/>
    <property type="match status" value="1"/>
</dbReference>